<evidence type="ECO:0000313" key="9">
    <source>
        <dbReference type="Proteomes" id="UP001338125"/>
    </source>
</evidence>
<feature type="transmembrane region" description="Helical" evidence="6">
    <location>
        <begin position="68"/>
        <end position="85"/>
    </location>
</feature>
<dbReference type="Proteomes" id="UP001338125">
    <property type="component" value="Unassembled WGS sequence"/>
</dbReference>
<gene>
    <name evidence="8" type="ORF">PT974_10030</name>
</gene>
<feature type="region of interest" description="Disordered" evidence="5">
    <location>
        <begin position="1"/>
        <end position="50"/>
    </location>
</feature>
<organism evidence="8 9">
    <name type="scientific">Cladobotryum mycophilum</name>
    <dbReference type="NCBI Taxonomy" id="491253"/>
    <lineage>
        <taxon>Eukaryota</taxon>
        <taxon>Fungi</taxon>
        <taxon>Dikarya</taxon>
        <taxon>Ascomycota</taxon>
        <taxon>Pezizomycotina</taxon>
        <taxon>Sordariomycetes</taxon>
        <taxon>Hypocreomycetidae</taxon>
        <taxon>Hypocreales</taxon>
        <taxon>Hypocreaceae</taxon>
        <taxon>Cladobotryum</taxon>
    </lineage>
</organism>
<feature type="transmembrane region" description="Helical" evidence="6">
    <location>
        <begin position="161"/>
        <end position="179"/>
    </location>
</feature>
<keyword evidence="4 6" id="KW-0472">Membrane</keyword>
<feature type="domain" description="Major facilitator superfamily (MFS) profile" evidence="7">
    <location>
        <begin position="70"/>
        <end position="503"/>
    </location>
</feature>
<evidence type="ECO:0000256" key="2">
    <source>
        <dbReference type="ARBA" id="ARBA00022692"/>
    </source>
</evidence>
<dbReference type="Gene3D" id="1.20.1250.20">
    <property type="entry name" value="MFS general substrate transporter like domains"/>
    <property type="match status" value="1"/>
</dbReference>
<dbReference type="EMBL" id="JAVFKD010000015">
    <property type="protein sequence ID" value="KAK5988546.1"/>
    <property type="molecule type" value="Genomic_DNA"/>
</dbReference>
<reference evidence="8 9" key="1">
    <citation type="submission" date="2024-01" db="EMBL/GenBank/DDBJ databases">
        <title>Complete genome of Cladobotryum mycophilum ATHUM6906.</title>
        <authorList>
            <person name="Christinaki A.C."/>
            <person name="Myridakis A.I."/>
            <person name="Kouvelis V.N."/>
        </authorList>
    </citation>
    <scope>NUCLEOTIDE SEQUENCE [LARGE SCALE GENOMIC DNA]</scope>
    <source>
        <strain evidence="8 9">ATHUM6906</strain>
    </source>
</reference>
<sequence>MSSDEKRRELDGSSSEPDTNANSPKMALGEEKQQQQQQQQDPSKEYLVEWDGDNDPLDPRTFSATRKWLYLIIVSMGSLLVTATSSLYSSCYEQLIEKFGCSQEIVTLGLSLYVLGLGIGPLIFSPLSEFYGRRPIYIVSTVFFLIWLIPCAAAQNIETLLVARFLNGLSGGAFLGVAGGTVVDMFVPQQLLLPMTIFTGAPFVGPALGPLIGGFINSFTNWRWSFYVLIIWGAVILVCVLFVPETFHPILLAKKAEACRQSTNNSQYHSASEIARASKTLTQALMASLFVPFQLLFLDPMILALSAYTSLIQGILYLFFGAFPLVFGRNHGFNLWQVGLTFLGLLIGNFVACMFNPYWHKNWMGLIQKMKAKHGADYKPEPELRLPPALIGSVMVTVTLFWFAWTSFSSVHWIVPIIATVFFSTGFFFVFQGLWTFLMAAYPKYAASAMAVNTTTRCIFAAAFPLFTDQMYNNLGFEWASSLLAFLTLVILPFPYIFYRYGKSLRMRSKFASG</sequence>
<evidence type="ECO:0000256" key="4">
    <source>
        <dbReference type="ARBA" id="ARBA00023136"/>
    </source>
</evidence>
<dbReference type="PANTHER" id="PTHR23502:SF7">
    <property type="entry name" value="DRUG_PROTON ANTIPORTER YHK8-RELATED"/>
    <property type="match status" value="1"/>
</dbReference>
<evidence type="ECO:0000259" key="7">
    <source>
        <dbReference type="PROSITE" id="PS50850"/>
    </source>
</evidence>
<accession>A0ABR0S9M5</accession>
<dbReference type="Pfam" id="PF07690">
    <property type="entry name" value="MFS_1"/>
    <property type="match status" value="1"/>
</dbReference>
<protein>
    <submittedName>
        <fullName evidence="8">Efflux pump atB</fullName>
    </submittedName>
</protein>
<keyword evidence="9" id="KW-1185">Reference proteome</keyword>
<evidence type="ECO:0000256" key="1">
    <source>
        <dbReference type="ARBA" id="ARBA00004141"/>
    </source>
</evidence>
<dbReference type="CDD" id="cd17323">
    <property type="entry name" value="MFS_Tpo1_MDR_like"/>
    <property type="match status" value="1"/>
</dbReference>
<evidence type="ECO:0000256" key="3">
    <source>
        <dbReference type="ARBA" id="ARBA00022989"/>
    </source>
</evidence>
<feature type="transmembrane region" description="Helical" evidence="6">
    <location>
        <begin position="411"/>
        <end position="438"/>
    </location>
</feature>
<dbReference type="PROSITE" id="PS50850">
    <property type="entry name" value="MFS"/>
    <property type="match status" value="1"/>
</dbReference>
<feature type="transmembrane region" description="Helical" evidence="6">
    <location>
        <begin position="224"/>
        <end position="244"/>
    </location>
</feature>
<feature type="compositionally biased region" description="Polar residues" evidence="5">
    <location>
        <begin position="12"/>
        <end position="23"/>
    </location>
</feature>
<dbReference type="InterPro" id="IPR036259">
    <property type="entry name" value="MFS_trans_sf"/>
</dbReference>
<evidence type="ECO:0000256" key="5">
    <source>
        <dbReference type="SAM" id="MobiDB-lite"/>
    </source>
</evidence>
<evidence type="ECO:0000256" key="6">
    <source>
        <dbReference type="SAM" id="Phobius"/>
    </source>
</evidence>
<keyword evidence="3 6" id="KW-1133">Transmembrane helix</keyword>
<feature type="transmembrane region" description="Helical" evidence="6">
    <location>
        <begin position="191"/>
        <end position="212"/>
    </location>
</feature>
<evidence type="ECO:0000313" key="8">
    <source>
        <dbReference type="EMBL" id="KAK5988546.1"/>
    </source>
</evidence>
<dbReference type="SUPFAM" id="SSF103473">
    <property type="entry name" value="MFS general substrate transporter"/>
    <property type="match status" value="1"/>
</dbReference>
<dbReference type="InterPro" id="IPR011701">
    <property type="entry name" value="MFS"/>
</dbReference>
<feature type="transmembrane region" description="Helical" evidence="6">
    <location>
        <begin position="386"/>
        <end position="405"/>
    </location>
</feature>
<feature type="transmembrane region" description="Helical" evidence="6">
    <location>
        <begin position="479"/>
        <end position="499"/>
    </location>
</feature>
<dbReference type="InterPro" id="IPR020846">
    <property type="entry name" value="MFS_dom"/>
</dbReference>
<feature type="transmembrane region" description="Helical" evidence="6">
    <location>
        <begin position="335"/>
        <end position="359"/>
    </location>
</feature>
<dbReference type="PANTHER" id="PTHR23502">
    <property type="entry name" value="MAJOR FACILITATOR SUPERFAMILY"/>
    <property type="match status" value="1"/>
</dbReference>
<comment type="subcellular location">
    <subcellularLocation>
        <location evidence="1">Membrane</location>
        <topology evidence="1">Multi-pass membrane protein</topology>
    </subcellularLocation>
</comment>
<name>A0ABR0S9M5_9HYPO</name>
<comment type="caution">
    <text evidence="8">The sequence shown here is derived from an EMBL/GenBank/DDBJ whole genome shotgun (WGS) entry which is preliminary data.</text>
</comment>
<proteinExistence type="predicted"/>
<feature type="compositionally biased region" description="Basic and acidic residues" evidence="5">
    <location>
        <begin position="1"/>
        <end position="11"/>
    </location>
</feature>
<feature type="transmembrane region" description="Helical" evidence="6">
    <location>
        <begin position="105"/>
        <end position="124"/>
    </location>
</feature>
<feature type="transmembrane region" description="Helical" evidence="6">
    <location>
        <begin position="302"/>
        <end position="323"/>
    </location>
</feature>
<feature type="transmembrane region" description="Helical" evidence="6">
    <location>
        <begin position="445"/>
        <end position="467"/>
    </location>
</feature>
<keyword evidence="2 6" id="KW-0812">Transmembrane</keyword>
<feature type="transmembrane region" description="Helical" evidence="6">
    <location>
        <begin position="136"/>
        <end position="155"/>
    </location>
</feature>